<reference evidence="3" key="1">
    <citation type="submission" date="2016-06" db="UniProtKB">
        <authorList>
            <consortium name="WormBaseParasite"/>
        </authorList>
    </citation>
    <scope>IDENTIFICATION</scope>
</reference>
<dbReference type="InterPro" id="IPR010569">
    <property type="entry name" value="Myotubularin-like_Pase_dom"/>
</dbReference>
<comment type="similarity">
    <text evidence="1">Belongs to the protein-tyrosine phosphatase family. Non-receptor class myotubularin subfamily.</text>
</comment>
<dbReference type="SUPFAM" id="SSF52799">
    <property type="entry name" value="(Phosphotyrosine protein) phosphatases II"/>
    <property type="match status" value="2"/>
</dbReference>
<feature type="domain" description="Myotubularin phosphatase" evidence="2">
    <location>
        <begin position="1"/>
        <end position="175"/>
    </location>
</feature>
<dbReference type="InterPro" id="IPR029021">
    <property type="entry name" value="Prot-tyrosine_phosphatase-like"/>
</dbReference>
<name>A0A183EUU0_9BILA</name>
<dbReference type="PANTHER" id="PTHR10807">
    <property type="entry name" value="MYOTUBULARIN-RELATED"/>
    <property type="match status" value="1"/>
</dbReference>
<dbReference type="GO" id="GO:0016020">
    <property type="term" value="C:membrane"/>
    <property type="evidence" value="ECO:0007669"/>
    <property type="project" value="TreeGrafter"/>
</dbReference>
<evidence type="ECO:0000313" key="3">
    <source>
        <dbReference type="WBParaSite" id="GPUH_0002476101-mRNA-1"/>
    </source>
</evidence>
<sequence>LVFQCLQLTCTAIHKLIDNQRSVIITDDDGYNASAVVASLVQICADRFYRTIAGLSSLIEKEWIALGHPFGSNMFGCSLSSRIPICADRFCRTIAGLSSLIEKEWIALGHPFGSNMFGCSLSSRIPNSRSQSCTATFLLFLDCIAQLIRLHPLAFEYSQHFLIALWDLSITGLAS</sequence>
<evidence type="ECO:0000256" key="1">
    <source>
        <dbReference type="ARBA" id="ARBA00007471"/>
    </source>
</evidence>
<dbReference type="WBParaSite" id="GPUH_0002476101-mRNA-1">
    <property type="protein sequence ID" value="GPUH_0002476101-mRNA-1"/>
    <property type="gene ID" value="GPUH_0002476101"/>
</dbReference>
<dbReference type="Pfam" id="PF06602">
    <property type="entry name" value="Myotub-related"/>
    <property type="match status" value="2"/>
</dbReference>
<protein>
    <submittedName>
        <fullName evidence="3">Myotubularin phosphatase domain-containing protein</fullName>
    </submittedName>
</protein>
<accession>A0A183EUU0</accession>
<dbReference type="PANTHER" id="PTHR10807:SF110">
    <property type="entry name" value="FI17948P1"/>
    <property type="match status" value="1"/>
</dbReference>
<dbReference type="InterPro" id="IPR030564">
    <property type="entry name" value="Myotubularin"/>
</dbReference>
<proteinExistence type="inferred from homology"/>
<dbReference type="PROSITE" id="PS51339">
    <property type="entry name" value="PPASE_MYOTUBULARIN"/>
    <property type="match status" value="1"/>
</dbReference>
<dbReference type="GO" id="GO:0046856">
    <property type="term" value="P:phosphatidylinositol dephosphorylation"/>
    <property type="evidence" value="ECO:0007669"/>
    <property type="project" value="TreeGrafter"/>
</dbReference>
<dbReference type="GO" id="GO:0005737">
    <property type="term" value="C:cytoplasm"/>
    <property type="evidence" value="ECO:0007669"/>
    <property type="project" value="TreeGrafter"/>
</dbReference>
<evidence type="ECO:0000259" key="2">
    <source>
        <dbReference type="PROSITE" id="PS51339"/>
    </source>
</evidence>
<dbReference type="AlphaFoldDB" id="A0A183EUU0"/>
<organism evidence="3">
    <name type="scientific">Gongylonema pulchrum</name>
    <dbReference type="NCBI Taxonomy" id="637853"/>
    <lineage>
        <taxon>Eukaryota</taxon>
        <taxon>Metazoa</taxon>
        <taxon>Ecdysozoa</taxon>
        <taxon>Nematoda</taxon>
        <taxon>Chromadorea</taxon>
        <taxon>Rhabditida</taxon>
        <taxon>Spirurina</taxon>
        <taxon>Spiruromorpha</taxon>
        <taxon>Spiruroidea</taxon>
        <taxon>Gongylonematidae</taxon>
        <taxon>Gongylonema</taxon>
    </lineage>
</organism>